<sequence length="136" mass="14983">MIRPATLDDIPVMVEMGRKFADRSGVEVGFCPDSVASLLAGLIENGICLVGENCMAGAVLFDHPFNRSHKAAQELFWWSEGRNGLRLLDALETAVREAGAHSLTMITLEAVNPETTGKLYARKGFRVLEHSYMKVF</sequence>
<dbReference type="Proteomes" id="UP000197097">
    <property type="component" value="Unassembled WGS sequence"/>
</dbReference>
<dbReference type="OrthoDB" id="7959761at2"/>
<keyword evidence="2" id="KW-1185">Reference proteome</keyword>
<dbReference type="AlphaFoldDB" id="A0A246JYM4"/>
<organism evidence="1 2">
    <name type="scientific">Sphingopyxis witflariensis</name>
    <dbReference type="NCBI Taxonomy" id="173675"/>
    <lineage>
        <taxon>Bacteria</taxon>
        <taxon>Pseudomonadati</taxon>
        <taxon>Pseudomonadota</taxon>
        <taxon>Alphaproteobacteria</taxon>
        <taxon>Sphingomonadales</taxon>
        <taxon>Sphingomonadaceae</taxon>
        <taxon>Sphingopyxis</taxon>
    </lineage>
</organism>
<dbReference type="RefSeq" id="WP_088472635.1">
    <property type="nucleotide sequence ID" value="NZ_NISJ01000004.1"/>
</dbReference>
<evidence type="ECO:0000313" key="1">
    <source>
        <dbReference type="EMBL" id="OWQ98020.1"/>
    </source>
</evidence>
<dbReference type="SUPFAM" id="SSF55729">
    <property type="entry name" value="Acyl-CoA N-acyltransferases (Nat)"/>
    <property type="match status" value="1"/>
</dbReference>
<reference evidence="1 2" key="1">
    <citation type="journal article" date="2002" name="Int. J. Syst. Evol. Microbiol.">
        <title>Sphingopyxis witflariensis sp. nov., isolated from activated sludge.</title>
        <authorList>
            <person name="Kampfer P."/>
            <person name="Witzenberger R."/>
            <person name="Denner E.B."/>
            <person name="Busse H.J."/>
            <person name="Neef A."/>
        </authorList>
    </citation>
    <scope>NUCLEOTIDE SEQUENCE [LARGE SCALE GENOMIC DNA]</scope>
    <source>
        <strain evidence="1 2">DSM 14551</strain>
    </source>
</reference>
<proteinExistence type="predicted"/>
<comment type="caution">
    <text evidence="1">The sequence shown here is derived from an EMBL/GenBank/DDBJ whole genome shotgun (WGS) entry which is preliminary data.</text>
</comment>
<dbReference type="Gene3D" id="3.40.630.30">
    <property type="match status" value="1"/>
</dbReference>
<protein>
    <recommendedName>
        <fullName evidence="3">N-acetyltransferase domain-containing protein</fullName>
    </recommendedName>
</protein>
<name>A0A246JYM4_9SPHN</name>
<dbReference type="EMBL" id="NISJ01000004">
    <property type="protein sequence ID" value="OWQ98020.1"/>
    <property type="molecule type" value="Genomic_DNA"/>
</dbReference>
<gene>
    <name evidence="1" type="ORF">CDQ91_10395</name>
</gene>
<evidence type="ECO:0008006" key="3">
    <source>
        <dbReference type="Google" id="ProtNLM"/>
    </source>
</evidence>
<evidence type="ECO:0000313" key="2">
    <source>
        <dbReference type="Proteomes" id="UP000197097"/>
    </source>
</evidence>
<accession>A0A246JYM4</accession>
<dbReference type="InterPro" id="IPR016181">
    <property type="entry name" value="Acyl_CoA_acyltransferase"/>
</dbReference>